<reference evidence="1 2" key="1">
    <citation type="submission" date="2021-04" db="EMBL/GenBank/DDBJ databases">
        <authorList>
            <person name="Pira H."/>
            <person name="Risdian C."/>
            <person name="Wink J."/>
        </authorList>
    </citation>
    <scope>NUCLEOTIDE SEQUENCE [LARGE SCALE GENOMIC DNA]</scope>
    <source>
        <strain evidence="1 2">WH53</strain>
    </source>
</reference>
<accession>A0ABS5ZJK9</accession>
<gene>
    <name evidence="1" type="ORF">KCG35_24815</name>
</gene>
<evidence type="ECO:0000313" key="2">
    <source>
        <dbReference type="Proteomes" id="UP000690515"/>
    </source>
</evidence>
<dbReference type="EMBL" id="JAGSOY010000203">
    <property type="protein sequence ID" value="MBU2714274.1"/>
    <property type="molecule type" value="Genomic_DNA"/>
</dbReference>
<protein>
    <recommendedName>
        <fullName evidence="3">DUF559 domain-containing protein</fullName>
    </recommendedName>
</protein>
<sequence length="108" mass="12623">MSQLEAILELHIKGFGLTPPQKEFRIHPKRRWRFDFAWQESKFAVEVKGGAWVNGRHTRGKGFTNDLEKYHEAMALGWLVYRCHGELIKSGRAIGVIRQLLYERQQTA</sequence>
<evidence type="ECO:0008006" key="3">
    <source>
        <dbReference type="Google" id="ProtNLM"/>
    </source>
</evidence>
<organism evidence="1 2">
    <name type="scientific">Zooshikella harenae</name>
    <dbReference type="NCBI Taxonomy" id="2827238"/>
    <lineage>
        <taxon>Bacteria</taxon>
        <taxon>Pseudomonadati</taxon>
        <taxon>Pseudomonadota</taxon>
        <taxon>Gammaproteobacteria</taxon>
        <taxon>Oceanospirillales</taxon>
        <taxon>Zooshikellaceae</taxon>
        <taxon>Zooshikella</taxon>
    </lineage>
</organism>
<evidence type="ECO:0000313" key="1">
    <source>
        <dbReference type="EMBL" id="MBU2714274.1"/>
    </source>
</evidence>
<proteinExistence type="predicted"/>
<name>A0ABS5ZJK9_9GAMM</name>
<dbReference type="Proteomes" id="UP000690515">
    <property type="component" value="Unassembled WGS sequence"/>
</dbReference>
<keyword evidence="2" id="KW-1185">Reference proteome</keyword>
<comment type="caution">
    <text evidence="1">The sequence shown here is derived from an EMBL/GenBank/DDBJ whole genome shotgun (WGS) entry which is preliminary data.</text>
</comment>
<dbReference type="RefSeq" id="WP_215822537.1">
    <property type="nucleotide sequence ID" value="NZ_JAGSOY010000203.1"/>
</dbReference>
<dbReference type="Gene3D" id="3.40.960.10">
    <property type="entry name" value="VSR Endonuclease"/>
    <property type="match status" value="1"/>
</dbReference>